<evidence type="ECO:0000313" key="1">
    <source>
        <dbReference type="EMBL" id="CEK66093.1"/>
    </source>
</evidence>
<protein>
    <recommendedName>
        <fullName evidence="2">NAD(P)-binding domain-containing protein</fullName>
    </recommendedName>
</protein>
<dbReference type="PANTHER" id="PTHR14097">
    <property type="entry name" value="OXIDOREDUCTASE HTATIP2"/>
    <property type="match status" value="1"/>
</dbReference>
<dbReference type="InterPro" id="IPR036291">
    <property type="entry name" value="NAD(P)-bd_dom_sf"/>
</dbReference>
<dbReference type="EMBL" id="HACG01019228">
    <property type="protein sequence ID" value="CEK66093.1"/>
    <property type="molecule type" value="Transcribed_RNA"/>
</dbReference>
<evidence type="ECO:0008006" key="2">
    <source>
        <dbReference type="Google" id="ProtNLM"/>
    </source>
</evidence>
<dbReference type="GO" id="GO:0051170">
    <property type="term" value="P:import into nucleus"/>
    <property type="evidence" value="ECO:0007669"/>
    <property type="project" value="TreeGrafter"/>
</dbReference>
<reference evidence="1" key="1">
    <citation type="submission" date="2014-12" db="EMBL/GenBank/DDBJ databases">
        <title>Insight into the proteome of Arion vulgaris.</title>
        <authorList>
            <person name="Aradska J."/>
            <person name="Bulat T."/>
            <person name="Smidak R."/>
            <person name="Sarate P."/>
            <person name="Gangsoo J."/>
            <person name="Sialana F."/>
            <person name="Bilban M."/>
            <person name="Lubec G."/>
        </authorList>
    </citation>
    <scope>NUCLEOTIDE SEQUENCE</scope>
    <source>
        <tissue evidence="1">Skin</tissue>
    </source>
</reference>
<dbReference type="PANTHER" id="PTHR14097:SF7">
    <property type="entry name" value="OXIDOREDUCTASE HTATIP2"/>
    <property type="match status" value="1"/>
</dbReference>
<accession>A0A0B6ZC67</accession>
<sequence>SDDISPPCMAENISADMDRFKALGHSAFVMGYSGVAGAALVKELSKLKIFKKVVLIGRRALSQDYGPEFEQKVVDYEKLDDHKDVFKDLDVGFCCMGAHSKDVSKEDYVRINKDYVVNSAQIAKEQGCKHFTIITSKGSNKSSFLHALRIKAELEAGLEAINFERLSIFRPAKILQDGKASMILKPVIYAFPTALSVPDETFAKAMINNAVRPIKSSPVEIYENKDIHKLAKDS</sequence>
<dbReference type="AlphaFoldDB" id="A0A0B6ZC67"/>
<dbReference type="GO" id="GO:0005737">
    <property type="term" value="C:cytoplasm"/>
    <property type="evidence" value="ECO:0007669"/>
    <property type="project" value="TreeGrafter"/>
</dbReference>
<proteinExistence type="predicted"/>
<dbReference type="SUPFAM" id="SSF51735">
    <property type="entry name" value="NAD(P)-binding Rossmann-fold domains"/>
    <property type="match status" value="1"/>
</dbReference>
<gene>
    <name evidence="1" type="primary">ORF57290</name>
</gene>
<feature type="non-terminal residue" evidence="1">
    <location>
        <position position="1"/>
    </location>
</feature>
<name>A0A0B6ZC67_9EUPU</name>
<dbReference type="Gene3D" id="3.40.50.720">
    <property type="entry name" value="NAD(P)-binding Rossmann-like Domain"/>
    <property type="match status" value="1"/>
</dbReference>
<organism evidence="1">
    <name type="scientific">Arion vulgaris</name>
    <dbReference type="NCBI Taxonomy" id="1028688"/>
    <lineage>
        <taxon>Eukaryota</taxon>
        <taxon>Metazoa</taxon>
        <taxon>Spiralia</taxon>
        <taxon>Lophotrochozoa</taxon>
        <taxon>Mollusca</taxon>
        <taxon>Gastropoda</taxon>
        <taxon>Heterobranchia</taxon>
        <taxon>Euthyneura</taxon>
        <taxon>Panpulmonata</taxon>
        <taxon>Eupulmonata</taxon>
        <taxon>Stylommatophora</taxon>
        <taxon>Helicina</taxon>
        <taxon>Arionoidea</taxon>
        <taxon>Arionidae</taxon>
        <taxon>Arion</taxon>
    </lineage>
</organism>